<organism evidence="9 10">
    <name type="scientific">Burkholderia ambifaria (strain ATCC BAA-244 / DSM 16087 / CCUG 44356 / LMG 19182 / AMMD)</name>
    <name type="common">Burkholderia cepacia (strain AMMD)</name>
    <dbReference type="NCBI Taxonomy" id="339670"/>
    <lineage>
        <taxon>Bacteria</taxon>
        <taxon>Pseudomonadati</taxon>
        <taxon>Pseudomonadota</taxon>
        <taxon>Betaproteobacteria</taxon>
        <taxon>Burkholderiales</taxon>
        <taxon>Burkholderiaceae</taxon>
        <taxon>Burkholderia</taxon>
        <taxon>Burkholderia cepacia complex</taxon>
    </lineage>
</organism>
<keyword evidence="3" id="KW-1003">Cell membrane</keyword>
<dbReference type="PATRIC" id="fig|339670.21.peg.7123"/>
<dbReference type="PANTHER" id="PTHR30489:SF0">
    <property type="entry name" value="LIPOPROTEIN-RELEASING SYSTEM TRANSMEMBRANE PROTEIN LOLE"/>
    <property type="match status" value="1"/>
</dbReference>
<keyword evidence="4" id="KW-0812">Transmembrane</keyword>
<evidence type="ECO:0000256" key="5">
    <source>
        <dbReference type="ARBA" id="ARBA00022989"/>
    </source>
</evidence>
<dbReference type="GO" id="GO:0044874">
    <property type="term" value="P:lipoprotein localization to outer membrane"/>
    <property type="evidence" value="ECO:0007669"/>
    <property type="project" value="TreeGrafter"/>
</dbReference>
<sequence>MNWSTFAWRNLWRNRRRTLLTMAMIGVAAFASSVALGYVIATFDAVREGSIDSGVGHVQVLHHGYLDLIGERPLQYGLSADEQAAAAQAIAKLPGVATTARGIDFDGLVSNGDLSYGFVGEGVEPNREPPGFFDYHTVLSGRYLSATNAGTEVVVGAELARKLGVHVGSVVQLMASTAHGGINATDAQIVGVMSTGNKDVDERIVDVTFGAAQALLRTDRASRIAVFLSDTANTPTAAAALRAALPQLDVRTWDQLVSLYHQVVALYRNQFSVFGAILCVTILLSMSNWILMSIVERRREISTLRALGVPASTVRGVLIRETALLGLLGAAAGIAVALLAMVALNHAQIHLPAPPGRVKPILLEFAVSPAAIAAVECAFVVLGVAAAVLATLGLAKRNILEGLAP</sequence>
<keyword evidence="6" id="KW-0472">Membrane</keyword>
<protein>
    <recommendedName>
        <fullName evidence="11">ABC transporter permease</fullName>
    </recommendedName>
</protein>
<evidence type="ECO:0000259" key="8">
    <source>
        <dbReference type="Pfam" id="PF12704"/>
    </source>
</evidence>
<dbReference type="InterPro" id="IPR051447">
    <property type="entry name" value="Lipoprotein-release_system"/>
</dbReference>
<dbReference type="EMBL" id="CP000442">
    <property type="protein sequence ID" value="ABI91692.1"/>
    <property type="molecule type" value="Genomic_DNA"/>
</dbReference>
<comment type="similarity">
    <text evidence="2">Belongs to the ABC-4 integral membrane protein family. LolC/E subfamily.</text>
</comment>
<reference evidence="9" key="1">
    <citation type="submission" date="2006-08" db="EMBL/GenBank/DDBJ databases">
        <title>Complete sequence of Chromosome 3 of Burkholderia cepacia AMMD.</title>
        <authorList>
            <consortium name="US DOE Joint Genome Institute"/>
            <person name="Copeland A."/>
            <person name="Lucas S."/>
            <person name="Lapidus A."/>
            <person name="Barry K."/>
            <person name="Detter J.C."/>
            <person name="Glavina del Rio T."/>
            <person name="Hammon N."/>
            <person name="Israni S."/>
            <person name="Pitluck S."/>
            <person name="Bruce D."/>
            <person name="Chain P."/>
            <person name="Malfatti S."/>
            <person name="Shin M."/>
            <person name="Vergez L."/>
            <person name="Schmutz J."/>
            <person name="Larimer F."/>
            <person name="Land M."/>
            <person name="Hauser L."/>
            <person name="Kyrpides N."/>
            <person name="Kim E."/>
            <person name="Parke J."/>
            <person name="Coenye T."/>
            <person name="Konstantinidis K."/>
            <person name="Ramette A."/>
            <person name="Tiedje J."/>
            <person name="Richardson P."/>
        </authorList>
    </citation>
    <scope>NUCLEOTIDE SEQUENCE</scope>
    <source>
        <strain evidence="9">AMMD</strain>
    </source>
</reference>
<dbReference type="AlphaFoldDB" id="Q0B2D1"/>
<dbReference type="Pfam" id="PF02687">
    <property type="entry name" value="FtsX"/>
    <property type="match status" value="1"/>
</dbReference>
<feature type="domain" description="MacB-like periplasmic core" evidence="8">
    <location>
        <begin position="18"/>
        <end position="243"/>
    </location>
</feature>
<gene>
    <name evidence="9" type="ordered locus">Bamb_6148</name>
</gene>
<comment type="subcellular location">
    <subcellularLocation>
        <location evidence="1">Cell membrane</location>
        <topology evidence="1">Multi-pass membrane protein</topology>
    </subcellularLocation>
</comment>
<dbReference type="GO" id="GO:0098797">
    <property type="term" value="C:plasma membrane protein complex"/>
    <property type="evidence" value="ECO:0007669"/>
    <property type="project" value="TreeGrafter"/>
</dbReference>
<evidence type="ECO:0000259" key="7">
    <source>
        <dbReference type="Pfam" id="PF02687"/>
    </source>
</evidence>
<evidence type="ECO:0000256" key="4">
    <source>
        <dbReference type="ARBA" id="ARBA00022692"/>
    </source>
</evidence>
<evidence type="ECO:0000313" key="10">
    <source>
        <dbReference type="Proteomes" id="UP000000662"/>
    </source>
</evidence>
<dbReference type="eggNOG" id="COG4591">
    <property type="taxonomic scope" value="Bacteria"/>
</dbReference>
<name>Q0B2D1_BURCM</name>
<dbReference type="Proteomes" id="UP000000662">
    <property type="component" value="Chromosome 3"/>
</dbReference>
<dbReference type="KEGG" id="bam:Bamb_6148"/>
<evidence type="ECO:0000256" key="6">
    <source>
        <dbReference type="ARBA" id="ARBA00023136"/>
    </source>
</evidence>
<accession>Q0B2D1</accession>
<feature type="domain" description="ABC3 transporter permease C-terminal" evidence="7">
    <location>
        <begin position="273"/>
        <end position="399"/>
    </location>
</feature>
<evidence type="ECO:0000256" key="2">
    <source>
        <dbReference type="ARBA" id="ARBA00005236"/>
    </source>
</evidence>
<keyword evidence="5" id="KW-1133">Transmembrane helix</keyword>
<evidence type="ECO:0000256" key="1">
    <source>
        <dbReference type="ARBA" id="ARBA00004651"/>
    </source>
</evidence>
<evidence type="ECO:0000256" key="3">
    <source>
        <dbReference type="ARBA" id="ARBA00022475"/>
    </source>
</evidence>
<evidence type="ECO:0000313" key="9">
    <source>
        <dbReference type="EMBL" id="ABI91692.1"/>
    </source>
</evidence>
<dbReference type="InterPro" id="IPR003838">
    <property type="entry name" value="ABC3_permease_C"/>
</dbReference>
<proteinExistence type="inferred from homology"/>
<dbReference type="InterPro" id="IPR025857">
    <property type="entry name" value="MacB_PCD"/>
</dbReference>
<evidence type="ECO:0008006" key="11">
    <source>
        <dbReference type="Google" id="ProtNLM"/>
    </source>
</evidence>
<dbReference type="PANTHER" id="PTHR30489">
    <property type="entry name" value="LIPOPROTEIN-RELEASING SYSTEM TRANSMEMBRANE PROTEIN LOLE"/>
    <property type="match status" value="1"/>
</dbReference>
<dbReference type="Pfam" id="PF12704">
    <property type="entry name" value="MacB_PCD"/>
    <property type="match status" value="1"/>
</dbReference>
<keyword evidence="10" id="KW-1185">Reference proteome</keyword>